<feature type="coiled-coil region" evidence="1">
    <location>
        <begin position="297"/>
        <end position="327"/>
    </location>
</feature>
<proteinExistence type="predicted"/>
<evidence type="ECO:0000256" key="1">
    <source>
        <dbReference type="SAM" id="Coils"/>
    </source>
</evidence>
<dbReference type="Proteomes" id="UP000829196">
    <property type="component" value="Unassembled WGS sequence"/>
</dbReference>
<dbReference type="PANTHER" id="PTHR33710">
    <property type="entry name" value="BNAC02G09200D PROTEIN"/>
    <property type="match status" value="1"/>
</dbReference>
<feature type="domain" description="Endonuclease/exonuclease/phosphatase" evidence="2">
    <location>
        <begin position="6"/>
        <end position="212"/>
    </location>
</feature>
<dbReference type="InterPro" id="IPR005135">
    <property type="entry name" value="Endo/exonuclease/phosphatase"/>
</dbReference>
<dbReference type="OrthoDB" id="685803at2759"/>
<gene>
    <name evidence="3" type="ORF">KFK09_019620</name>
</gene>
<reference evidence="3" key="1">
    <citation type="journal article" date="2022" name="Front. Genet.">
        <title>Chromosome-Scale Assembly of the Dendrobium nobile Genome Provides Insights Into the Molecular Mechanism of the Biosynthesis of the Medicinal Active Ingredient of Dendrobium.</title>
        <authorList>
            <person name="Xu Q."/>
            <person name="Niu S.-C."/>
            <person name="Li K.-L."/>
            <person name="Zheng P.-J."/>
            <person name="Zhang X.-J."/>
            <person name="Jia Y."/>
            <person name="Liu Y."/>
            <person name="Niu Y.-X."/>
            <person name="Yu L.-H."/>
            <person name="Chen D.-F."/>
            <person name="Zhang G.-Q."/>
        </authorList>
    </citation>
    <scope>NUCLEOTIDE SEQUENCE</scope>
    <source>
        <tissue evidence="3">Leaf</tissue>
    </source>
</reference>
<dbReference type="SUPFAM" id="SSF56219">
    <property type="entry name" value="DNase I-like"/>
    <property type="match status" value="1"/>
</dbReference>
<dbReference type="InterPro" id="IPR036691">
    <property type="entry name" value="Endo/exonu/phosph_ase_sf"/>
</dbReference>
<keyword evidence="1" id="KW-0175">Coiled coil</keyword>
<sequence>MSSILFWNCRGARKKQTGHYLRSLVGSNEVIFVGLVETMIEDITRTEVDRLIGSNWDFTHFPAAGRSGGLLALWRRDTTRFVVVSMMNQAITGYLVMPNLQKWGIALVYASKYYHSRRLLWDTISSNLDVDLPMIVGGDFNCCLDQSEKKGGRRYTYSLGAQEMAAFLVDKDLHDLGFVGPRITWTNNKVGNNKIWVRLDRILMNSEGIRLAPLATIKHLVRLALDHCPLLLNLTSSSLRSMNRWYRFEDIWMSYPTTWKLVWKEWNKSDYGQPAEVLNCKCSRTLRALFYWSRNHLKELGDLKSSLEARLEELQELESSNNGLNEVHDYEMWRKAVELNTTLAGIATWWRQRRKAKWIEDGDANSHFFHSFASARRRGNRILEVRIQMEIGLKIQLLYRSS</sequence>
<dbReference type="PANTHER" id="PTHR33710:SF71">
    <property type="entry name" value="ENDONUCLEASE_EXONUCLEASE_PHOSPHATASE DOMAIN-CONTAINING PROTEIN"/>
    <property type="match status" value="1"/>
</dbReference>
<evidence type="ECO:0000313" key="4">
    <source>
        <dbReference type="Proteomes" id="UP000829196"/>
    </source>
</evidence>
<dbReference type="AlphaFoldDB" id="A0A8T3ARL8"/>
<comment type="caution">
    <text evidence="3">The sequence shown here is derived from an EMBL/GenBank/DDBJ whole genome shotgun (WGS) entry which is preliminary data.</text>
</comment>
<name>A0A8T3ARL8_DENNO</name>
<evidence type="ECO:0000313" key="3">
    <source>
        <dbReference type="EMBL" id="KAI0498728.1"/>
    </source>
</evidence>
<organism evidence="3 4">
    <name type="scientific">Dendrobium nobile</name>
    <name type="common">Orchid</name>
    <dbReference type="NCBI Taxonomy" id="94219"/>
    <lineage>
        <taxon>Eukaryota</taxon>
        <taxon>Viridiplantae</taxon>
        <taxon>Streptophyta</taxon>
        <taxon>Embryophyta</taxon>
        <taxon>Tracheophyta</taxon>
        <taxon>Spermatophyta</taxon>
        <taxon>Magnoliopsida</taxon>
        <taxon>Liliopsida</taxon>
        <taxon>Asparagales</taxon>
        <taxon>Orchidaceae</taxon>
        <taxon>Epidendroideae</taxon>
        <taxon>Malaxideae</taxon>
        <taxon>Dendrobiinae</taxon>
        <taxon>Dendrobium</taxon>
    </lineage>
</organism>
<keyword evidence="4" id="KW-1185">Reference proteome</keyword>
<evidence type="ECO:0000259" key="2">
    <source>
        <dbReference type="Pfam" id="PF03372"/>
    </source>
</evidence>
<dbReference type="GO" id="GO:0003824">
    <property type="term" value="F:catalytic activity"/>
    <property type="evidence" value="ECO:0007669"/>
    <property type="project" value="InterPro"/>
</dbReference>
<dbReference type="Pfam" id="PF03372">
    <property type="entry name" value="Exo_endo_phos"/>
    <property type="match status" value="1"/>
</dbReference>
<dbReference type="EMBL" id="JAGYWB010000014">
    <property type="protein sequence ID" value="KAI0498728.1"/>
    <property type="molecule type" value="Genomic_DNA"/>
</dbReference>
<protein>
    <recommendedName>
        <fullName evidence="2">Endonuclease/exonuclease/phosphatase domain-containing protein</fullName>
    </recommendedName>
</protein>
<accession>A0A8T3ARL8</accession>
<dbReference type="Gene3D" id="3.60.10.10">
    <property type="entry name" value="Endonuclease/exonuclease/phosphatase"/>
    <property type="match status" value="1"/>
</dbReference>